<dbReference type="PANTHER" id="PTHR44591">
    <property type="entry name" value="STRESS RESPONSE REGULATOR PROTEIN 1"/>
    <property type="match status" value="1"/>
</dbReference>
<dbReference type="InterPro" id="IPR050595">
    <property type="entry name" value="Bact_response_regulator"/>
</dbReference>
<evidence type="ECO:0000313" key="5">
    <source>
        <dbReference type="Proteomes" id="UP000267654"/>
    </source>
</evidence>
<gene>
    <name evidence="4" type="ORF">DRI96_05750</name>
</gene>
<dbReference type="SUPFAM" id="SSF52172">
    <property type="entry name" value="CheY-like"/>
    <property type="match status" value="2"/>
</dbReference>
<feature type="domain" description="Response regulatory" evidence="3">
    <location>
        <begin position="143"/>
        <end position="257"/>
    </location>
</feature>
<dbReference type="Pfam" id="PF00072">
    <property type="entry name" value="Response_reg"/>
    <property type="match status" value="2"/>
</dbReference>
<name>A0A662DC57_UNCAE</name>
<dbReference type="PANTHER" id="PTHR44591:SF3">
    <property type="entry name" value="RESPONSE REGULATORY DOMAIN-CONTAINING PROTEIN"/>
    <property type="match status" value="1"/>
</dbReference>
<keyword evidence="1 2" id="KW-0597">Phosphoprotein</keyword>
<dbReference type="SMART" id="SM00448">
    <property type="entry name" value="REC"/>
    <property type="match status" value="2"/>
</dbReference>
<dbReference type="InterPro" id="IPR011006">
    <property type="entry name" value="CheY-like_superfamily"/>
</dbReference>
<evidence type="ECO:0000256" key="1">
    <source>
        <dbReference type="ARBA" id="ARBA00022553"/>
    </source>
</evidence>
<proteinExistence type="predicted"/>
<dbReference type="CDD" id="cd00156">
    <property type="entry name" value="REC"/>
    <property type="match status" value="2"/>
</dbReference>
<dbReference type="AlphaFoldDB" id="A0A662DC57"/>
<dbReference type="Proteomes" id="UP000267654">
    <property type="component" value="Unassembled WGS sequence"/>
</dbReference>
<dbReference type="PROSITE" id="PS50110">
    <property type="entry name" value="RESPONSE_REGULATORY"/>
    <property type="match status" value="2"/>
</dbReference>
<evidence type="ECO:0000313" key="4">
    <source>
        <dbReference type="EMBL" id="RLE11702.1"/>
    </source>
</evidence>
<dbReference type="InterPro" id="IPR001789">
    <property type="entry name" value="Sig_transdc_resp-reg_receiver"/>
</dbReference>
<reference evidence="4 5" key="1">
    <citation type="submission" date="2018-06" db="EMBL/GenBank/DDBJ databases">
        <title>Extensive metabolic versatility and redundancy in microbially diverse, dynamic hydrothermal sediments.</title>
        <authorList>
            <person name="Dombrowski N."/>
            <person name="Teske A."/>
            <person name="Baker B.J."/>
        </authorList>
    </citation>
    <scope>NUCLEOTIDE SEQUENCE [LARGE SCALE GENOMIC DNA]</scope>
    <source>
        <strain evidence="4">B19_G9</strain>
    </source>
</reference>
<comment type="caution">
    <text evidence="2">Lacks conserved residue(s) required for the propagation of feature annotation.</text>
</comment>
<evidence type="ECO:0000256" key="2">
    <source>
        <dbReference type="PROSITE-ProRule" id="PRU00169"/>
    </source>
</evidence>
<organism evidence="4 5">
    <name type="scientific">Aerophobetes bacterium</name>
    <dbReference type="NCBI Taxonomy" id="2030807"/>
    <lineage>
        <taxon>Bacteria</taxon>
        <taxon>Candidatus Aerophobota</taxon>
    </lineage>
</organism>
<feature type="modified residue" description="4-aspartylphosphate" evidence="2">
    <location>
        <position position="57"/>
    </location>
</feature>
<evidence type="ECO:0000259" key="3">
    <source>
        <dbReference type="PROSITE" id="PS50110"/>
    </source>
</evidence>
<protein>
    <recommendedName>
        <fullName evidence="3">Response regulatory domain-containing protein</fullName>
    </recommendedName>
</protein>
<feature type="domain" description="Response regulatory" evidence="3">
    <location>
        <begin position="8"/>
        <end position="131"/>
    </location>
</feature>
<dbReference type="EMBL" id="QMQB01000220">
    <property type="protein sequence ID" value="RLE11702.1"/>
    <property type="molecule type" value="Genomic_DNA"/>
</dbReference>
<dbReference type="Gene3D" id="3.40.50.2300">
    <property type="match status" value="2"/>
</dbReference>
<accession>A0A662DC57</accession>
<sequence length="268" mass="30897">MSNKKKKIILVADDVKLFQFFVKQTLTSEDYELIFVQKGRQALDMVMKKDVDLLILDMELPDMNGLEVLRNIRKITQDMQSVVQLKDLPVIMVTAYPKEDVRKEAEKLGVVSFLAKPIKRKELRRIVREVFEDNSHKYGKKKLILCVDSEPRVQKFYEGTLSDELWDVITASNGIEALESIEFNKPDLIITELNLPEMNGVEFLQAVKESNYNIPVIVVSSVSEKEGMEKLNGIEIRKYLSKPFHLDELRRSIEDIFKNTGKESLKSG</sequence>
<dbReference type="GO" id="GO:0000160">
    <property type="term" value="P:phosphorelay signal transduction system"/>
    <property type="evidence" value="ECO:0007669"/>
    <property type="project" value="InterPro"/>
</dbReference>
<comment type="caution">
    <text evidence="4">The sequence shown here is derived from an EMBL/GenBank/DDBJ whole genome shotgun (WGS) entry which is preliminary data.</text>
</comment>